<organism evidence="2 3">
    <name type="scientific">Allacma fusca</name>
    <dbReference type="NCBI Taxonomy" id="39272"/>
    <lineage>
        <taxon>Eukaryota</taxon>
        <taxon>Metazoa</taxon>
        <taxon>Ecdysozoa</taxon>
        <taxon>Arthropoda</taxon>
        <taxon>Hexapoda</taxon>
        <taxon>Collembola</taxon>
        <taxon>Symphypleona</taxon>
        <taxon>Sminthuridae</taxon>
        <taxon>Allacma</taxon>
    </lineage>
</organism>
<evidence type="ECO:0000256" key="1">
    <source>
        <dbReference type="SAM" id="MobiDB-lite"/>
    </source>
</evidence>
<dbReference type="OrthoDB" id="2250022at2759"/>
<dbReference type="Proteomes" id="UP000708208">
    <property type="component" value="Unassembled WGS sequence"/>
</dbReference>
<dbReference type="AlphaFoldDB" id="A0A8J2P7S8"/>
<proteinExistence type="predicted"/>
<evidence type="ECO:0000313" key="2">
    <source>
        <dbReference type="EMBL" id="CAG7729197.1"/>
    </source>
</evidence>
<sequence length="156" mass="18473">MVTDPLVTNNKIYSSLTDRQRLTFQRIYQWRQDLAKRIDEKPEYIIKSADIINCIVHPRNPEEIAVIVGKYSESYQNQSATFLKLVNNYEYYDQLTQNICHNCLIAGHCAWGCLEDYSKENQQRFYAANPASKNVVNRHRRQHRDANRRALKNQQH</sequence>
<protein>
    <submittedName>
        <fullName evidence="2">Uncharacterized protein</fullName>
    </submittedName>
</protein>
<evidence type="ECO:0000313" key="3">
    <source>
        <dbReference type="Proteomes" id="UP000708208"/>
    </source>
</evidence>
<comment type="caution">
    <text evidence="2">The sequence shown here is derived from an EMBL/GenBank/DDBJ whole genome shotgun (WGS) entry which is preliminary data.</text>
</comment>
<dbReference type="EMBL" id="CAJVCH010175039">
    <property type="protein sequence ID" value="CAG7729197.1"/>
    <property type="molecule type" value="Genomic_DNA"/>
</dbReference>
<feature type="region of interest" description="Disordered" evidence="1">
    <location>
        <begin position="129"/>
        <end position="156"/>
    </location>
</feature>
<reference evidence="2" key="1">
    <citation type="submission" date="2021-06" db="EMBL/GenBank/DDBJ databases">
        <authorList>
            <person name="Hodson N. C."/>
            <person name="Mongue J. A."/>
            <person name="Jaron S. K."/>
        </authorList>
    </citation>
    <scope>NUCLEOTIDE SEQUENCE</scope>
</reference>
<accession>A0A8J2P7S8</accession>
<name>A0A8J2P7S8_9HEXA</name>
<keyword evidence="3" id="KW-1185">Reference proteome</keyword>
<gene>
    <name evidence="2" type="ORF">AFUS01_LOCUS17930</name>
</gene>